<dbReference type="PANTHER" id="PTHR43649:SF14">
    <property type="entry name" value="BLR3389 PROTEIN"/>
    <property type="match status" value="1"/>
</dbReference>
<organism evidence="1 2">
    <name type="scientific">Phytoactinopolyspora halotolerans</name>
    <dbReference type="NCBI Taxonomy" id="1981512"/>
    <lineage>
        <taxon>Bacteria</taxon>
        <taxon>Bacillati</taxon>
        <taxon>Actinomycetota</taxon>
        <taxon>Actinomycetes</taxon>
        <taxon>Jiangellales</taxon>
        <taxon>Jiangellaceae</taxon>
        <taxon>Phytoactinopolyspora</taxon>
    </lineage>
</organism>
<protein>
    <submittedName>
        <fullName evidence="1">Extracellular solute-binding protein</fullName>
    </submittedName>
</protein>
<proteinExistence type="predicted"/>
<dbReference type="Proteomes" id="UP000475214">
    <property type="component" value="Unassembled WGS sequence"/>
</dbReference>
<dbReference type="AlphaFoldDB" id="A0A6L9SGM6"/>
<dbReference type="PANTHER" id="PTHR43649">
    <property type="entry name" value="ARABINOSE-BINDING PROTEIN-RELATED"/>
    <property type="match status" value="1"/>
</dbReference>
<evidence type="ECO:0000313" key="2">
    <source>
        <dbReference type="Proteomes" id="UP000475214"/>
    </source>
</evidence>
<comment type="caution">
    <text evidence="1">The sequence shown here is derived from an EMBL/GenBank/DDBJ whole genome shotgun (WGS) entry which is preliminary data.</text>
</comment>
<accession>A0A6L9SGM6</accession>
<dbReference type="RefSeq" id="WP_163744700.1">
    <property type="nucleotide sequence ID" value="NZ_JAAGOA010000032.1"/>
</dbReference>
<reference evidence="1 2" key="1">
    <citation type="submission" date="2020-02" db="EMBL/GenBank/DDBJ databases">
        <authorList>
            <person name="Li X.-J."/>
            <person name="Han X.-M."/>
        </authorList>
    </citation>
    <scope>NUCLEOTIDE SEQUENCE [LARGE SCALE GENOMIC DNA]</scope>
    <source>
        <strain evidence="1 2">CCTCC AB 2017055</strain>
    </source>
</reference>
<dbReference type="InterPro" id="IPR050490">
    <property type="entry name" value="Bact_solute-bd_prot1"/>
</dbReference>
<name>A0A6L9SGM6_9ACTN</name>
<dbReference type="InterPro" id="IPR006059">
    <property type="entry name" value="SBP"/>
</dbReference>
<keyword evidence="2" id="KW-1185">Reference proteome</keyword>
<dbReference type="Gene3D" id="3.40.190.10">
    <property type="entry name" value="Periplasmic binding protein-like II"/>
    <property type="match status" value="1"/>
</dbReference>
<dbReference type="CDD" id="cd13585">
    <property type="entry name" value="PBP2_TMBP_like"/>
    <property type="match status" value="1"/>
</dbReference>
<dbReference type="EMBL" id="JAAGOA010000032">
    <property type="protein sequence ID" value="NEE04293.1"/>
    <property type="molecule type" value="Genomic_DNA"/>
</dbReference>
<evidence type="ECO:0000313" key="1">
    <source>
        <dbReference type="EMBL" id="NEE04293.1"/>
    </source>
</evidence>
<gene>
    <name evidence="1" type="ORF">G1H10_29395</name>
</gene>
<dbReference type="SUPFAM" id="SSF53850">
    <property type="entry name" value="Periplasmic binding protein-like II"/>
    <property type="match status" value="1"/>
</dbReference>
<dbReference type="Pfam" id="PF01547">
    <property type="entry name" value="SBP_bac_1"/>
    <property type="match status" value="1"/>
</dbReference>
<sequence>MSISLDHTRTSRDARPSRRNKLGGALALTGALTLVLAACGSDDDSDSGEGSDAVDLESVLEEGGSLTVWAWEPTLEQVVEDFEAEYPEVDVDLANVGTGDEHYTALNNAISAGSGVPDVAQIEYFALPEYALQESVTDLREFGAEELDGTYTPGPWGSVHQGEAIYGLPMDSGPMALFYNQEVFDTHGVDVPTTWDEFVDAARALQAADPDVYIASDTGDAGFTTSILWQAGAQPYQVDGTDLTIDFGSAEVTRYAETWQQLIDEGLVAEISGWTDEWYQGLADGTIATLATGAWMPANFESGVSAASGDWRVAPLPQWDEGASASAENGGSSLAVPEASGNKELAYAFIEYANAGDGVQTRIDQGAFPATSEHLESEEFLNTEFEYFGGQQANQIFAESAANVVEGWSYLPFQVYANSIFNDTVGQAYVSGTSLLEGLQAWQDATVTYGTDQGFTVNQ</sequence>